<reference evidence="5 6" key="1">
    <citation type="submission" date="2017-04" db="EMBL/GenBank/DDBJ databases">
        <title>Complete Genome Sequence of Streptomyces gilvosporeus F607, a Capable Producer of Natamycin.</title>
        <authorList>
            <person name="Zong G."/>
            <person name="Zhong C."/>
            <person name="Fu J."/>
            <person name="Qin R."/>
            <person name="Cao G."/>
        </authorList>
    </citation>
    <scope>NUCLEOTIDE SEQUENCE [LARGE SCALE GENOMIC DNA]</scope>
    <source>
        <strain evidence="5 6">F607</strain>
    </source>
</reference>
<dbReference type="Pfam" id="PF00561">
    <property type="entry name" value="Abhydrolase_1"/>
    <property type="match status" value="1"/>
</dbReference>
<dbReference type="PROSITE" id="PS51257">
    <property type="entry name" value="PROKAR_LIPOPROTEIN"/>
    <property type="match status" value="1"/>
</dbReference>
<evidence type="ECO:0000313" key="5">
    <source>
        <dbReference type="EMBL" id="ARF53791.1"/>
    </source>
</evidence>
<evidence type="ECO:0000259" key="4">
    <source>
        <dbReference type="Pfam" id="PF08386"/>
    </source>
</evidence>
<feature type="domain" description="Peptidase S33 tripeptidyl aminopeptidase-like C-terminal" evidence="4">
    <location>
        <begin position="407"/>
        <end position="494"/>
    </location>
</feature>
<dbReference type="AlphaFoldDB" id="A0A1V0TLI3"/>
<dbReference type="Pfam" id="PF08386">
    <property type="entry name" value="Abhydrolase_4"/>
    <property type="match status" value="1"/>
</dbReference>
<evidence type="ECO:0000313" key="6">
    <source>
        <dbReference type="Proteomes" id="UP000192726"/>
    </source>
</evidence>
<organism evidence="5 6">
    <name type="scientific">Streptomyces gilvosporeus</name>
    <dbReference type="NCBI Taxonomy" id="553510"/>
    <lineage>
        <taxon>Bacteria</taxon>
        <taxon>Bacillati</taxon>
        <taxon>Actinomycetota</taxon>
        <taxon>Actinomycetes</taxon>
        <taxon>Kitasatosporales</taxon>
        <taxon>Streptomycetaceae</taxon>
        <taxon>Streptomyces</taxon>
    </lineage>
</organism>
<comment type="similarity">
    <text evidence="1">Belongs to the peptidase S33 family.</text>
</comment>
<evidence type="ECO:0008006" key="7">
    <source>
        <dbReference type="Google" id="ProtNLM"/>
    </source>
</evidence>
<sequence length="506" mass="51607">MTPRLGKAPSSLSVLSTLCGVTALLLGTGCGGPTGSSGTADHPSPLRSQRSLVWKGCPLPGQPGRRCTTVKVPVDPADAGGPRLGIAVSRLPASDRSRLIGALVWNPGGPGISGAYVPAAQLPPELGKRFDLIGFDPRGSGRSAAVPACGEAAAVAEALEGGKRAAAAAAARTYAGTCTKKLGAMAGHLGTRSVAEDLDAIRAALGEEKLSLLMGSYGTLLGQQYLAAHPHRVRAVVLDGTMDPAVQGVRAALDASGSAQDKAYTSGGPEEKARQQLQSMLSGFTLWCRDGGARCPVSADPVGRALTAGGHQDKGRKEVLAAAAAGGYVPARWPELARALDAAAHGDRAGLRTLADKGFPEQLRAEAGSTLDLGYNLGVYCTDFAWPGTPNAIADAFHTADKESSFTAADYLPCAAWPGRGRPLGKITAPASAPRPLVINGTHDPRTGIASARAVARRLDAKLVTFTGRTHIATTGGVECAQRAVARFLVSGSLVSGSTEPLPTCG</sequence>
<evidence type="ECO:0000259" key="3">
    <source>
        <dbReference type="Pfam" id="PF00561"/>
    </source>
</evidence>
<keyword evidence="2" id="KW-0378">Hydrolase</keyword>
<protein>
    <recommendedName>
        <fullName evidence="7">Alpha/beta hydrolase</fullName>
    </recommendedName>
</protein>
<feature type="domain" description="AB hydrolase-1" evidence="3">
    <location>
        <begin position="102"/>
        <end position="251"/>
    </location>
</feature>
<dbReference type="Proteomes" id="UP000192726">
    <property type="component" value="Chromosome"/>
</dbReference>
<dbReference type="STRING" id="553510.B1H19_06015"/>
<dbReference type="Gene3D" id="3.40.50.1820">
    <property type="entry name" value="alpha/beta hydrolase"/>
    <property type="match status" value="2"/>
</dbReference>
<dbReference type="PANTHER" id="PTHR43248">
    <property type="entry name" value="2-SUCCINYL-6-HYDROXY-2,4-CYCLOHEXADIENE-1-CARBOXYLATE SYNTHASE"/>
    <property type="match status" value="1"/>
</dbReference>
<dbReference type="PANTHER" id="PTHR43248:SF25">
    <property type="entry name" value="AB HYDROLASE-1 DOMAIN-CONTAINING PROTEIN-RELATED"/>
    <property type="match status" value="1"/>
</dbReference>
<gene>
    <name evidence="5" type="ORF">B1H19_06015</name>
</gene>
<dbReference type="InterPro" id="IPR029058">
    <property type="entry name" value="AB_hydrolase_fold"/>
</dbReference>
<accession>A0A1V0TLI3</accession>
<proteinExistence type="inferred from homology"/>
<name>A0A1V0TLI3_9ACTN</name>
<evidence type="ECO:0000256" key="2">
    <source>
        <dbReference type="ARBA" id="ARBA00022801"/>
    </source>
</evidence>
<dbReference type="KEGG" id="sgv:B1H19_06015"/>
<dbReference type="RefSeq" id="WP_083103578.1">
    <property type="nucleotide sequence ID" value="NZ_CP020569.1"/>
</dbReference>
<dbReference type="SUPFAM" id="SSF53474">
    <property type="entry name" value="alpha/beta-Hydrolases"/>
    <property type="match status" value="1"/>
</dbReference>
<dbReference type="InterPro" id="IPR000073">
    <property type="entry name" value="AB_hydrolase_1"/>
</dbReference>
<evidence type="ECO:0000256" key="1">
    <source>
        <dbReference type="ARBA" id="ARBA00010088"/>
    </source>
</evidence>
<dbReference type="EMBL" id="CP020569">
    <property type="protein sequence ID" value="ARF53791.1"/>
    <property type="molecule type" value="Genomic_DNA"/>
</dbReference>
<dbReference type="GO" id="GO:0016787">
    <property type="term" value="F:hydrolase activity"/>
    <property type="evidence" value="ECO:0007669"/>
    <property type="project" value="UniProtKB-KW"/>
</dbReference>
<dbReference type="InterPro" id="IPR051601">
    <property type="entry name" value="Serine_prot/Carboxylest_S33"/>
</dbReference>
<keyword evidence="6" id="KW-1185">Reference proteome</keyword>
<dbReference type="InterPro" id="IPR013595">
    <property type="entry name" value="Pept_S33_TAP-like_C"/>
</dbReference>
<dbReference type="OrthoDB" id="9796770at2"/>